<keyword evidence="4" id="KW-0808">Transferase</keyword>
<dbReference type="EMBL" id="JACOOO010000004">
    <property type="protein sequence ID" value="MBC5628146.1"/>
    <property type="molecule type" value="Genomic_DNA"/>
</dbReference>
<evidence type="ECO:0000256" key="3">
    <source>
        <dbReference type="ARBA" id="ARBA00022597"/>
    </source>
</evidence>
<dbReference type="Proteomes" id="UP000596929">
    <property type="component" value="Unassembled WGS sequence"/>
</dbReference>
<sequence length="152" mass="16414">MGFFKKEKKFICPMTGKIISITDVPDDVFSNKLLGDGFAIELSGNEVLSPIDGEITTVFPTGHAFGIKSGDIELLIHVGLDTVKLEGKPFDIKVKVGQKVKAGDVITLVDTDYIKANNTSLVSPVIFTSGEKVEVKNLNSSVNIGDKNIIKF</sequence>
<dbReference type="NCBIfam" id="TIGR00830">
    <property type="entry name" value="PTBA"/>
    <property type="match status" value="1"/>
</dbReference>
<evidence type="ECO:0000256" key="5">
    <source>
        <dbReference type="ARBA" id="ARBA00022683"/>
    </source>
</evidence>
<gene>
    <name evidence="8" type="ORF">H8S20_04475</name>
</gene>
<evidence type="ECO:0000256" key="1">
    <source>
        <dbReference type="ARBA" id="ARBA00004496"/>
    </source>
</evidence>
<dbReference type="InterPro" id="IPR050890">
    <property type="entry name" value="PTS_EIIA_component"/>
</dbReference>
<feature type="domain" description="PTS EIIA type-1" evidence="7">
    <location>
        <begin position="26"/>
        <end position="129"/>
    </location>
</feature>
<organism evidence="8 9">
    <name type="scientific">Clostridium hominis</name>
    <dbReference type="NCBI Taxonomy" id="2763036"/>
    <lineage>
        <taxon>Bacteria</taxon>
        <taxon>Bacillati</taxon>
        <taxon>Bacillota</taxon>
        <taxon>Clostridia</taxon>
        <taxon>Eubacteriales</taxon>
        <taxon>Clostridiaceae</taxon>
        <taxon>Clostridium</taxon>
    </lineage>
</organism>
<dbReference type="RefSeq" id="WP_186859390.1">
    <property type="nucleotide sequence ID" value="NZ_JACOOO010000004.1"/>
</dbReference>
<dbReference type="Pfam" id="PF00358">
    <property type="entry name" value="PTS_EIIA_1"/>
    <property type="match status" value="1"/>
</dbReference>
<name>A0ABR7D9T2_9CLOT</name>
<evidence type="ECO:0000313" key="8">
    <source>
        <dbReference type="EMBL" id="MBC5628146.1"/>
    </source>
</evidence>
<keyword evidence="2" id="KW-0813">Transport</keyword>
<proteinExistence type="predicted"/>
<evidence type="ECO:0000256" key="2">
    <source>
        <dbReference type="ARBA" id="ARBA00022448"/>
    </source>
</evidence>
<dbReference type="InterPro" id="IPR011055">
    <property type="entry name" value="Dup_hybrid_motif"/>
</dbReference>
<dbReference type="InterPro" id="IPR001127">
    <property type="entry name" value="PTS_EIIA_1_perm"/>
</dbReference>
<evidence type="ECO:0000259" key="7">
    <source>
        <dbReference type="PROSITE" id="PS51093"/>
    </source>
</evidence>
<protein>
    <submittedName>
        <fullName evidence="8">PTS glucose transporter subunit IIA</fullName>
    </submittedName>
</protein>
<dbReference type="PANTHER" id="PTHR45008">
    <property type="entry name" value="PTS SYSTEM GLUCOSE-SPECIFIC EIIA COMPONENT"/>
    <property type="match status" value="1"/>
</dbReference>
<dbReference type="Gene3D" id="2.70.70.10">
    <property type="entry name" value="Glucose Permease (Domain IIA)"/>
    <property type="match status" value="1"/>
</dbReference>
<dbReference type="SUPFAM" id="SSF51261">
    <property type="entry name" value="Duplicated hybrid motif"/>
    <property type="match status" value="1"/>
</dbReference>
<accession>A0ABR7D9T2</accession>
<keyword evidence="6" id="KW-0418">Kinase</keyword>
<comment type="caution">
    <text evidence="8">The sequence shown here is derived from an EMBL/GenBank/DDBJ whole genome shotgun (WGS) entry which is preliminary data.</text>
</comment>
<evidence type="ECO:0000313" key="9">
    <source>
        <dbReference type="Proteomes" id="UP000596929"/>
    </source>
</evidence>
<dbReference type="PANTHER" id="PTHR45008:SF1">
    <property type="entry name" value="PTS SYSTEM GLUCOSE-SPECIFIC EIIA COMPONENT"/>
    <property type="match status" value="1"/>
</dbReference>
<keyword evidence="9" id="KW-1185">Reference proteome</keyword>
<dbReference type="PROSITE" id="PS51093">
    <property type="entry name" value="PTS_EIIA_TYPE_1"/>
    <property type="match status" value="1"/>
</dbReference>
<keyword evidence="3 8" id="KW-0762">Sugar transport</keyword>
<evidence type="ECO:0000256" key="4">
    <source>
        <dbReference type="ARBA" id="ARBA00022679"/>
    </source>
</evidence>
<comment type="subcellular location">
    <subcellularLocation>
        <location evidence="1">Cytoplasm</location>
    </subcellularLocation>
</comment>
<keyword evidence="5" id="KW-0598">Phosphotransferase system</keyword>
<reference evidence="8 9" key="1">
    <citation type="submission" date="2020-08" db="EMBL/GenBank/DDBJ databases">
        <title>Genome public.</title>
        <authorList>
            <person name="Liu C."/>
            <person name="Sun Q."/>
        </authorList>
    </citation>
    <scope>NUCLEOTIDE SEQUENCE [LARGE SCALE GENOMIC DNA]</scope>
    <source>
        <strain evidence="8 9">NSJ-6</strain>
    </source>
</reference>
<evidence type="ECO:0000256" key="6">
    <source>
        <dbReference type="ARBA" id="ARBA00022777"/>
    </source>
</evidence>